<keyword evidence="2" id="KW-1185">Reference proteome</keyword>
<dbReference type="EMBL" id="JAIZAY010000007">
    <property type="protein sequence ID" value="KAJ8038823.1"/>
    <property type="molecule type" value="Genomic_DNA"/>
</dbReference>
<accession>A0A9Q1C3Z1</accession>
<name>A0A9Q1C3Z1_HOLLE</name>
<comment type="caution">
    <text evidence="1">The sequence shown here is derived from an EMBL/GenBank/DDBJ whole genome shotgun (WGS) entry which is preliminary data.</text>
</comment>
<evidence type="ECO:0000313" key="2">
    <source>
        <dbReference type="Proteomes" id="UP001152320"/>
    </source>
</evidence>
<organism evidence="1 2">
    <name type="scientific">Holothuria leucospilota</name>
    <name type="common">Black long sea cucumber</name>
    <name type="synonym">Mertensiothuria leucospilota</name>
    <dbReference type="NCBI Taxonomy" id="206669"/>
    <lineage>
        <taxon>Eukaryota</taxon>
        <taxon>Metazoa</taxon>
        <taxon>Echinodermata</taxon>
        <taxon>Eleutherozoa</taxon>
        <taxon>Echinozoa</taxon>
        <taxon>Holothuroidea</taxon>
        <taxon>Aspidochirotacea</taxon>
        <taxon>Aspidochirotida</taxon>
        <taxon>Holothuriidae</taxon>
        <taxon>Holothuria</taxon>
    </lineage>
</organism>
<dbReference type="OrthoDB" id="425014at2759"/>
<proteinExistence type="predicted"/>
<dbReference type="PANTHER" id="PTHR47027">
    <property type="entry name" value="REVERSE TRANSCRIPTASE DOMAIN-CONTAINING PROTEIN"/>
    <property type="match status" value="1"/>
</dbReference>
<sequence length="132" mass="15760">MSKLQTRMWENKNLTLNTKMTVYPACVLSILLYGSETWTTYAKQETKLNVYHMRCFRKILGITWEEKITYSEVLSKAKLPTIFAMLSERRLRWLDHVHRMEKGRIPKDLMYEQLERGSCPKGNPHLRFRDSC</sequence>
<dbReference type="AlphaFoldDB" id="A0A9Q1C3Z1"/>
<gene>
    <name evidence="1" type="ORF">HOLleu_16363</name>
</gene>
<dbReference type="PANTHER" id="PTHR47027:SF20">
    <property type="entry name" value="REVERSE TRANSCRIPTASE-LIKE PROTEIN WITH RNA-DIRECTED DNA POLYMERASE DOMAIN"/>
    <property type="match status" value="1"/>
</dbReference>
<evidence type="ECO:0000313" key="1">
    <source>
        <dbReference type="EMBL" id="KAJ8038823.1"/>
    </source>
</evidence>
<dbReference type="Proteomes" id="UP001152320">
    <property type="component" value="Chromosome 7"/>
</dbReference>
<protein>
    <submittedName>
        <fullName evidence="1">Uncharacterized protein</fullName>
    </submittedName>
</protein>
<reference evidence="1" key="1">
    <citation type="submission" date="2021-10" db="EMBL/GenBank/DDBJ databases">
        <title>Tropical sea cucumber genome reveals ecological adaptation and Cuvierian tubules defense mechanism.</title>
        <authorList>
            <person name="Chen T."/>
        </authorList>
    </citation>
    <scope>NUCLEOTIDE SEQUENCE</scope>
    <source>
        <strain evidence="1">Nanhai2018</strain>
        <tissue evidence="1">Muscle</tissue>
    </source>
</reference>